<feature type="region of interest" description="Disordered" evidence="1">
    <location>
        <begin position="68"/>
        <end position="118"/>
    </location>
</feature>
<feature type="region of interest" description="Disordered" evidence="1">
    <location>
        <begin position="270"/>
        <end position="314"/>
    </location>
</feature>
<name>A0ABR2D906_9ROSI</name>
<evidence type="ECO:0000313" key="2">
    <source>
        <dbReference type="EMBL" id="KAK8532491.1"/>
    </source>
</evidence>
<keyword evidence="3" id="KW-1185">Reference proteome</keyword>
<dbReference type="EMBL" id="JBBPBM010000034">
    <property type="protein sequence ID" value="KAK8532491.1"/>
    <property type="molecule type" value="Genomic_DNA"/>
</dbReference>
<dbReference type="PANTHER" id="PTHR34449:SF5">
    <property type="entry name" value="ATP BINDING _ ATPASE"/>
    <property type="match status" value="1"/>
</dbReference>
<feature type="compositionally biased region" description="Basic and acidic residues" evidence="1">
    <location>
        <begin position="212"/>
        <end position="232"/>
    </location>
</feature>
<proteinExistence type="predicted"/>
<evidence type="ECO:0000313" key="3">
    <source>
        <dbReference type="Proteomes" id="UP001472677"/>
    </source>
</evidence>
<reference evidence="2 3" key="1">
    <citation type="journal article" date="2024" name="G3 (Bethesda)">
        <title>Genome assembly of Hibiscus sabdariffa L. provides insights into metabolisms of medicinal natural products.</title>
        <authorList>
            <person name="Kim T."/>
        </authorList>
    </citation>
    <scope>NUCLEOTIDE SEQUENCE [LARGE SCALE GENOMIC DNA]</scope>
    <source>
        <strain evidence="2">TK-2024</strain>
        <tissue evidence="2">Old leaves</tissue>
    </source>
</reference>
<gene>
    <name evidence="2" type="ORF">V6N12_053931</name>
</gene>
<comment type="caution">
    <text evidence="2">The sequence shown here is derived from an EMBL/GenBank/DDBJ whole genome shotgun (WGS) entry which is preliminary data.</text>
</comment>
<evidence type="ECO:0000256" key="1">
    <source>
        <dbReference type="SAM" id="MobiDB-lite"/>
    </source>
</evidence>
<organism evidence="2 3">
    <name type="scientific">Hibiscus sabdariffa</name>
    <name type="common">roselle</name>
    <dbReference type="NCBI Taxonomy" id="183260"/>
    <lineage>
        <taxon>Eukaryota</taxon>
        <taxon>Viridiplantae</taxon>
        <taxon>Streptophyta</taxon>
        <taxon>Embryophyta</taxon>
        <taxon>Tracheophyta</taxon>
        <taxon>Spermatophyta</taxon>
        <taxon>Magnoliopsida</taxon>
        <taxon>eudicotyledons</taxon>
        <taxon>Gunneridae</taxon>
        <taxon>Pentapetalae</taxon>
        <taxon>rosids</taxon>
        <taxon>malvids</taxon>
        <taxon>Malvales</taxon>
        <taxon>Malvaceae</taxon>
        <taxon>Malvoideae</taxon>
        <taxon>Hibiscus</taxon>
    </lineage>
</organism>
<feature type="region of interest" description="Disordered" evidence="1">
    <location>
        <begin position="323"/>
        <end position="342"/>
    </location>
</feature>
<dbReference type="PANTHER" id="PTHR34449">
    <property type="entry name" value="RHO TERMINATION FACTOR"/>
    <property type="match status" value="1"/>
</dbReference>
<feature type="region of interest" description="Disordered" evidence="1">
    <location>
        <begin position="151"/>
        <end position="250"/>
    </location>
</feature>
<dbReference type="Proteomes" id="UP001472677">
    <property type="component" value="Unassembled WGS sequence"/>
</dbReference>
<protein>
    <submittedName>
        <fullName evidence="2">Uncharacterized protein</fullName>
    </submittedName>
</protein>
<feature type="compositionally biased region" description="Basic and acidic residues" evidence="1">
    <location>
        <begin position="151"/>
        <end position="171"/>
    </location>
</feature>
<sequence length="441" mass="49953">MSHALHLVSNNVPGYGPTDCRYLSYSGISGRGANLSPCSSYSDHKICTQVKIRSLKCSSSRISVVCRAGSSGHRRNPDFSRQRHGFRGRNRQNEERENIESIDESEMISSKNGPLLSLSGSTKFQATAAPGPREKEIVELFRKVQAKLREKAEVKEDKKTEASKGKGKESETVDSLLKLLRKHSVEQGKKKNSNGNSRDLNLDDPEVNGSSNEDKSFSFFGPEDRARSETKESYVPSLSRPASNFRRKSPVPQMKYQMIYSGEETINSATRVNSDRKRNLSSESHPTADLVPEVDEELESDFEPEHELELEPESIYQESDVLDELSEHESSDVDEEDGEQQIEHDDLSALKLPELRALAKSHHLHFDNCYFTFRKMNKEGASYPEWYDVISKFCTLVLQEAAVSPLSHGREQKQRYAIKFFHLVVLQPYCHCIALSCIWDL</sequence>
<feature type="compositionally biased region" description="Acidic residues" evidence="1">
    <location>
        <begin position="292"/>
        <end position="302"/>
    </location>
</feature>
<accession>A0ABR2D906</accession>